<evidence type="ECO:0000256" key="1">
    <source>
        <dbReference type="SAM" id="Phobius"/>
    </source>
</evidence>
<feature type="transmembrane region" description="Helical" evidence="1">
    <location>
        <begin position="141"/>
        <end position="158"/>
    </location>
</feature>
<proteinExistence type="predicted"/>
<sequence>MIETSFSGYSGGDFLLFYAALLVAAIVAGLWIPGFLRPEGRGGQLTEATGLAYLAGGSKRLADAVIARLIGSGAMEVSGKSSFAIMQAEAGQNAAERAVLRGGGEVSFKAARETITTYGDNLDADLVAQGLLIEPGERGRLRMMAVLPYLLVIAIGLWRAFAGNAQGEPIGFLIALMVLTAVLALWRYIRFDPRTQAGQALLAERKAVSDRIRNAPTGPELGHSVALFGTAVLVGTPYADLHAMRRSADGAGSIGDSGGDSVDGGGAGGCGGGGCGGCGG</sequence>
<feature type="transmembrane region" description="Helical" evidence="1">
    <location>
        <begin position="170"/>
        <end position="189"/>
    </location>
</feature>
<dbReference type="OrthoDB" id="8232804at2"/>
<dbReference type="Proteomes" id="UP000309668">
    <property type="component" value="Unassembled WGS sequence"/>
</dbReference>
<dbReference type="AlphaFoldDB" id="A0A5S3P9I4"/>
<accession>A0A5S3P9I4</accession>
<dbReference type="EMBL" id="VCAO01000001">
    <property type="protein sequence ID" value="TMM50121.1"/>
    <property type="molecule type" value="Genomic_DNA"/>
</dbReference>
<feature type="transmembrane region" description="Helical" evidence="1">
    <location>
        <begin position="15"/>
        <end position="36"/>
    </location>
</feature>
<name>A0A5S3P9I4_9SPHN</name>
<keyword evidence="1" id="KW-1133">Transmembrane helix</keyword>
<dbReference type="InterPro" id="IPR026467">
    <property type="entry name" value="Ser/Gly_Cys_C_dom"/>
</dbReference>
<keyword evidence="3" id="KW-1185">Reference proteome</keyword>
<keyword evidence="1" id="KW-0812">Transmembrane</keyword>
<keyword evidence="1" id="KW-0472">Membrane</keyword>
<evidence type="ECO:0000313" key="3">
    <source>
        <dbReference type="Proteomes" id="UP000309668"/>
    </source>
</evidence>
<dbReference type="NCBIfam" id="TIGR04222">
    <property type="entry name" value="near_uncomplex"/>
    <property type="match status" value="1"/>
</dbReference>
<protein>
    <submittedName>
        <fullName evidence="2">TIGR04222 domain-containing membrane protein</fullName>
    </submittedName>
</protein>
<evidence type="ECO:0000313" key="2">
    <source>
        <dbReference type="EMBL" id="TMM50121.1"/>
    </source>
</evidence>
<gene>
    <name evidence="2" type="ORF">FEV51_02705</name>
</gene>
<comment type="caution">
    <text evidence="2">The sequence shown here is derived from an EMBL/GenBank/DDBJ whole genome shotgun (WGS) entry which is preliminary data.</text>
</comment>
<organism evidence="2 3">
    <name type="scientific">Qipengyuania marisflavi</name>
    <dbReference type="NCBI Taxonomy" id="2486356"/>
    <lineage>
        <taxon>Bacteria</taxon>
        <taxon>Pseudomonadati</taxon>
        <taxon>Pseudomonadota</taxon>
        <taxon>Alphaproteobacteria</taxon>
        <taxon>Sphingomonadales</taxon>
        <taxon>Erythrobacteraceae</taxon>
        <taxon>Qipengyuania</taxon>
    </lineage>
</organism>
<reference evidence="2 3" key="1">
    <citation type="submission" date="2019-05" db="EMBL/GenBank/DDBJ databases">
        <title>Erythrobacter marisflavi sp. nov., isolated from isolated from water of an estuary environment.</title>
        <authorList>
            <person name="Yoon J.-H."/>
        </authorList>
    </citation>
    <scope>NUCLEOTIDE SEQUENCE [LARGE SCALE GENOMIC DNA]</scope>
    <source>
        <strain evidence="2 3">KEM-5</strain>
    </source>
</reference>
<dbReference type="RefSeq" id="WP_138615681.1">
    <property type="nucleotide sequence ID" value="NZ_VCAO01000001.1"/>
</dbReference>